<dbReference type="PANTHER" id="PTHR34703:SF1">
    <property type="entry name" value="ANTIPORTER SUBUNIT MNHG2-RELATED"/>
    <property type="match status" value="1"/>
</dbReference>
<protein>
    <submittedName>
        <fullName evidence="4">Monovalent cation/H(+) antiporter subunit G</fullName>
    </submittedName>
</protein>
<evidence type="ECO:0000313" key="5">
    <source>
        <dbReference type="Proteomes" id="UP001247542"/>
    </source>
</evidence>
<evidence type="ECO:0000256" key="3">
    <source>
        <dbReference type="SAM" id="Phobius"/>
    </source>
</evidence>
<dbReference type="Proteomes" id="UP001247542">
    <property type="component" value="Unassembled WGS sequence"/>
</dbReference>
<evidence type="ECO:0000313" key="4">
    <source>
        <dbReference type="EMBL" id="MDT3766494.1"/>
    </source>
</evidence>
<evidence type="ECO:0000256" key="1">
    <source>
        <dbReference type="ARBA" id="ARBA00008404"/>
    </source>
</evidence>
<dbReference type="EMBL" id="JASXSX010000001">
    <property type="protein sequence ID" value="MDT3766494.1"/>
    <property type="molecule type" value="Genomic_DNA"/>
</dbReference>
<feature type="compositionally biased region" description="Basic and acidic residues" evidence="2">
    <location>
        <begin position="141"/>
        <end position="150"/>
    </location>
</feature>
<dbReference type="NCBIfam" id="TIGR01300">
    <property type="entry name" value="CPA3_mnhG_phaG"/>
    <property type="match status" value="1"/>
</dbReference>
<dbReference type="InterPro" id="IPR005133">
    <property type="entry name" value="PhaG_MnhG_YufB"/>
</dbReference>
<accession>A0ABU3I7Y2</accession>
<dbReference type="NCBIfam" id="NF009314">
    <property type="entry name" value="PRK12674.1-2"/>
    <property type="match status" value="1"/>
</dbReference>
<dbReference type="Pfam" id="PF03334">
    <property type="entry name" value="PhaG_MnhG_YufB"/>
    <property type="match status" value="1"/>
</dbReference>
<feature type="transmembrane region" description="Helical" evidence="3">
    <location>
        <begin position="6"/>
        <end position="27"/>
    </location>
</feature>
<dbReference type="PANTHER" id="PTHR34703">
    <property type="entry name" value="ANTIPORTER SUBUNIT MNHG2-RELATED"/>
    <property type="match status" value="1"/>
</dbReference>
<dbReference type="RefSeq" id="WP_313271451.1">
    <property type="nucleotide sequence ID" value="NZ_JASXSX010000001.1"/>
</dbReference>
<feature type="transmembrane region" description="Helical" evidence="3">
    <location>
        <begin position="47"/>
        <end position="73"/>
    </location>
</feature>
<keyword evidence="5" id="KW-1185">Reference proteome</keyword>
<name>A0ABU3I7Y2_9ACTO</name>
<keyword evidence="3" id="KW-1133">Transmembrane helix</keyword>
<evidence type="ECO:0000256" key="2">
    <source>
        <dbReference type="SAM" id="MobiDB-lite"/>
    </source>
</evidence>
<proteinExistence type="inferred from homology"/>
<keyword evidence="3" id="KW-0472">Membrane</keyword>
<keyword evidence="3" id="KW-0812">Transmembrane</keyword>
<comment type="caution">
    <text evidence="4">The sequence shown here is derived from an EMBL/GenBank/DDBJ whole genome shotgun (WGS) entry which is preliminary data.</text>
</comment>
<reference evidence="4 5" key="1">
    <citation type="submission" date="2023-06" db="EMBL/GenBank/DDBJ databases">
        <title>Draft genome sequence of Gleimia hominis type strain CCUG 57540T.</title>
        <authorList>
            <person name="Salva-Serra F."/>
            <person name="Cardew S."/>
            <person name="Jensie Markopoulos S."/>
            <person name="Ohlen M."/>
            <person name="Inganas E."/>
            <person name="Svensson-Stadler L."/>
            <person name="Moore E.R.B."/>
        </authorList>
    </citation>
    <scope>NUCLEOTIDE SEQUENCE [LARGE SCALE GENOMIC DNA]</scope>
    <source>
        <strain evidence="4 5">CCUG 57540</strain>
    </source>
</reference>
<gene>
    <name evidence="4" type="primary">mnhG</name>
    <name evidence="4" type="ORF">QS713_00185</name>
</gene>
<feature type="compositionally biased region" description="Acidic residues" evidence="2">
    <location>
        <begin position="119"/>
        <end position="139"/>
    </location>
</feature>
<organism evidence="4 5">
    <name type="scientific">Gleimia hominis</name>
    <dbReference type="NCBI Taxonomy" id="595468"/>
    <lineage>
        <taxon>Bacteria</taxon>
        <taxon>Bacillati</taxon>
        <taxon>Actinomycetota</taxon>
        <taxon>Actinomycetes</taxon>
        <taxon>Actinomycetales</taxon>
        <taxon>Actinomycetaceae</taxon>
        <taxon>Gleimia</taxon>
    </lineage>
</organism>
<sequence length="157" mass="16785">MIVLDYIGAVFLLAGATFLLIAGIGLVRLPDVFARMHAASKPQWFGLFLCCLGMVLTMRTVTWVALAVMILLFQTVTAPIGTHIMARAAYRTGQGDLDALVQDDLKVDGTPLGDIYRDAEDDADAEDYAEDDADAENEGATDGKTEKQAGAEEQAGS</sequence>
<comment type="similarity">
    <text evidence="1">Belongs to the CPA3 antiporters (TC 2.A.63) subunit G family.</text>
</comment>
<feature type="region of interest" description="Disordered" evidence="2">
    <location>
        <begin position="111"/>
        <end position="157"/>
    </location>
</feature>